<feature type="transmembrane region" description="Helical" evidence="8">
    <location>
        <begin position="218"/>
        <end position="240"/>
    </location>
</feature>
<evidence type="ECO:0000256" key="8">
    <source>
        <dbReference type="SAM" id="Phobius"/>
    </source>
</evidence>
<feature type="transmembrane region" description="Helical" evidence="8">
    <location>
        <begin position="281"/>
        <end position="297"/>
    </location>
</feature>
<comment type="similarity">
    <text evidence="2">Belongs to the autoinducer-2 exporter (AI-2E) (TC 2.A.86) family.</text>
</comment>
<evidence type="ECO:0000256" key="2">
    <source>
        <dbReference type="ARBA" id="ARBA00009773"/>
    </source>
</evidence>
<dbReference type="GO" id="GO:0055085">
    <property type="term" value="P:transmembrane transport"/>
    <property type="evidence" value="ECO:0007669"/>
    <property type="project" value="TreeGrafter"/>
</dbReference>
<evidence type="ECO:0000256" key="3">
    <source>
        <dbReference type="ARBA" id="ARBA00022448"/>
    </source>
</evidence>
<feature type="transmembrane region" description="Helical" evidence="8">
    <location>
        <begin position="317"/>
        <end position="347"/>
    </location>
</feature>
<proteinExistence type="inferred from homology"/>
<feature type="transmembrane region" description="Helical" evidence="8">
    <location>
        <begin position="135"/>
        <end position="154"/>
    </location>
</feature>
<keyword evidence="3" id="KW-0813">Transport</keyword>
<evidence type="ECO:0000256" key="6">
    <source>
        <dbReference type="ARBA" id="ARBA00022989"/>
    </source>
</evidence>
<protein>
    <submittedName>
        <fullName evidence="9">Predicted PurR-regulated permease PerM</fullName>
    </submittedName>
</protein>
<evidence type="ECO:0000256" key="1">
    <source>
        <dbReference type="ARBA" id="ARBA00004651"/>
    </source>
</evidence>
<feature type="transmembrane region" description="Helical" evidence="8">
    <location>
        <begin position="160"/>
        <end position="182"/>
    </location>
</feature>
<sequence>MTNSEISTVVVTGMTPGQRLRFWLTCAVVAIFLLWVLRGVLLPFVAGMAVAYFLDPLADRLEEKGLSRTLATTAITLGFFAIFILALMVLVPVIEQQSLTFIERVPNYVRALGDRAGPLLDELRHRLSVEQIDKIQGAIGTYAGTVVSWLAGLVRDLLKGGIAVVSLLSLVFITPVVTFYLLRDWDRIVATIDGWLPRPHAETIRAEMRKIDRTLAGFVRGQATVCMTLAAFYGLGLTVVGLDLGLLIGAATGLGAFIPYVGMLVGLVVSLSLALAQGGGLTLLAGVGGVFLIGNLLEGYALTPKLVGDRVGLHPVWIIFSLLAGGALFGFVGILLSVPAAAVIGVVTRFVLQRYLASSLYHGGEATPDR</sequence>
<dbReference type="PANTHER" id="PTHR21716:SF53">
    <property type="entry name" value="PERMEASE PERM-RELATED"/>
    <property type="match status" value="1"/>
</dbReference>
<dbReference type="GO" id="GO:0005886">
    <property type="term" value="C:plasma membrane"/>
    <property type="evidence" value="ECO:0007669"/>
    <property type="project" value="UniProtKB-SubCell"/>
</dbReference>
<dbReference type="EMBL" id="FNWO01000007">
    <property type="protein sequence ID" value="SEH38209.1"/>
    <property type="molecule type" value="Genomic_DNA"/>
</dbReference>
<evidence type="ECO:0000256" key="4">
    <source>
        <dbReference type="ARBA" id="ARBA00022475"/>
    </source>
</evidence>
<reference evidence="10" key="1">
    <citation type="submission" date="2016-10" db="EMBL/GenBank/DDBJ databases">
        <authorList>
            <person name="Varghese N."/>
            <person name="Submissions S."/>
        </authorList>
    </citation>
    <scope>NUCLEOTIDE SEQUENCE [LARGE SCALE GENOMIC DNA]</scope>
    <source>
        <strain evidence="10">DSM 13234</strain>
    </source>
</reference>
<keyword evidence="6 8" id="KW-1133">Transmembrane helix</keyword>
<name>A0A1H6HQL7_MAGFU</name>
<dbReference type="RefSeq" id="WP_244511125.1">
    <property type="nucleotide sequence ID" value="NZ_FNWO01000007.1"/>
</dbReference>
<keyword evidence="5 8" id="KW-0812">Transmembrane</keyword>
<gene>
    <name evidence="9" type="ORF">SAMN04244559_02045</name>
</gene>
<dbReference type="Proteomes" id="UP000182983">
    <property type="component" value="Unassembled WGS sequence"/>
</dbReference>
<keyword evidence="7 8" id="KW-0472">Membrane</keyword>
<evidence type="ECO:0000256" key="5">
    <source>
        <dbReference type="ARBA" id="ARBA00022692"/>
    </source>
</evidence>
<evidence type="ECO:0000313" key="10">
    <source>
        <dbReference type="Proteomes" id="UP000182983"/>
    </source>
</evidence>
<dbReference type="InterPro" id="IPR002549">
    <property type="entry name" value="AI-2E-like"/>
</dbReference>
<dbReference type="PANTHER" id="PTHR21716">
    <property type="entry name" value="TRANSMEMBRANE PROTEIN"/>
    <property type="match status" value="1"/>
</dbReference>
<dbReference type="AlphaFoldDB" id="A0A1H6HQL7"/>
<evidence type="ECO:0000256" key="7">
    <source>
        <dbReference type="ARBA" id="ARBA00023136"/>
    </source>
</evidence>
<dbReference type="Pfam" id="PF01594">
    <property type="entry name" value="AI-2E_transport"/>
    <property type="match status" value="1"/>
</dbReference>
<feature type="transmembrane region" description="Helical" evidence="8">
    <location>
        <begin position="74"/>
        <end position="94"/>
    </location>
</feature>
<organism evidence="9 10">
    <name type="scientific">Magnetospirillum fulvum</name>
    <name type="common">Rhodospirillum fulvum</name>
    <dbReference type="NCBI Taxonomy" id="1082"/>
    <lineage>
        <taxon>Bacteria</taxon>
        <taxon>Pseudomonadati</taxon>
        <taxon>Pseudomonadota</taxon>
        <taxon>Alphaproteobacteria</taxon>
        <taxon>Rhodospirillales</taxon>
        <taxon>Rhodospirillaceae</taxon>
        <taxon>Magnetospirillum</taxon>
    </lineage>
</organism>
<evidence type="ECO:0000313" key="9">
    <source>
        <dbReference type="EMBL" id="SEH38209.1"/>
    </source>
</evidence>
<keyword evidence="4" id="KW-1003">Cell membrane</keyword>
<keyword evidence="10" id="KW-1185">Reference proteome</keyword>
<feature type="transmembrane region" description="Helical" evidence="8">
    <location>
        <begin position="22"/>
        <end position="54"/>
    </location>
</feature>
<comment type="subcellular location">
    <subcellularLocation>
        <location evidence="1">Cell membrane</location>
        <topology evidence="1">Multi-pass membrane protein</topology>
    </subcellularLocation>
</comment>
<feature type="transmembrane region" description="Helical" evidence="8">
    <location>
        <begin position="246"/>
        <end position="269"/>
    </location>
</feature>
<accession>A0A1H6HQL7</accession>